<feature type="signal peptide" evidence="5">
    <location>
        <begin position="1"/>
        <end position="28"/>
    </location>
</feature>
<dbReference type="PROSITE" id="PS51257">
    <property type="entry name" value="PROKAR_LIPOPROTEIN"/>
    <property type="match status" value="1"/>
</dbReference>
<evidence type="ECO:0000313" key="7">
    <source>
        <dbReference type="EMBL" id="PFG30070.1"/>
    </source>
</evidence>
<dbReference type="SUPFAM" id="SSF53850">
    <property type="entry name" value="Periplasmic binding protein-like II"/>
    <property type="match status" value="1"/>
</dbReference>
<keyword evidence="8" id="KW-1185">Reference proteome</keyword>
<dbReference type="OrthoDB" id="7374754at2"/>
<sequence>MSITKKMLGTVAAGVAVALTLAGCSGEAATDENGNELKPVDVNFGYIADYNGTSLLAIAEDQGLWEKHGVNITTTSFTNGPLQIQALGTGDLDFGYIGPGAFWLPASGQAKLVSMNTLGQADRVVAQPGIESMEDLRGKTVAVPEGTSGDMILTLALEEAGMTKDDIKVVNMEPAAIVSALASKKVDGAGFWYPALATVKEQVPGLIELAENKDFEDTVAFPTAFVAGNDLVENEPEKLERVLGVLREAIDYRAKNVDESIQLTAEFSALDPEQVKADAGNVQILGLDEIDKLTKDGTVNEWLESMNNYFVEAGKLPEPVEPSEYYTGDLFLKAGK</sequence>
<dbReference type="GO" id="GO:0042597">
    <property type="term" value="C:periplasmic space"/>
    <property type="evidence" value="ECO:0007669"/>
    <property type="project" value="UniProtKB-SubCell"/>
</dbReference>
<dbReference type="Gene3D" id="3.40.190.10">
    <property type="entry name" value="Periplasmic binding protein-like II"/>
    <property type="match status" value="2"/>
</dbReference>
<keyword evidence="3" id="KW-0813">Transport</keyword>
<dbReference type="GO" id="GO:0016020">
    <property type="term" value="C:membrane"/>
    <property type="evidence" value="ECO:0007669"/>
    <property type="project" value="InterPro"/>
</dbReference>
<keyword evidence="4 5" id="KW-0732">Signal</keyword>
<dbReference type="InterPro" id="IPR015168">
    <property type="entry name" value="SsuA/THI5"/>
</dbReference>
<dbReference type="InterPro" id="IPR010067">
    <property type="entry name" value="ABC_SsuA_sub-bd"/>
</dbReference>
<organism evidence="7 8">
    <name type="scientific">Paramicrobacterium agarici</name>
    <dbReference type="NCBI Taxonomy" id="630514"/>
    <lineage>
        <taxon>Bacteria</taxon>
        <taxon>Bacillati</taxon>
        <taxon>Actinomycetota</taxon>
        <taxon>Actinomycetes</taxon>
        <taxon>Micrococcales</taxon>
        <taxon>Microbacteriaceae</taxon>
        <taxon>Paramicrobacterium</taxon>
    </lineage>
</organism>
<comment type="similarity">
    <text evidence="2">Belongs to the bacterial solute-binding protein SsuA/TauA family.</text>
</comment>
<reference evidence="7 8" key="1">
    <citation type="submission" date="2017-10" db="EMBL/GenBank/DDBJ databases">
        <title>Sequencing the genomes of 1000 actinobacteria strains.</title>
        <authorList>
            <person name="Klenk H.-P."/>
        </authorList>
    </citation>
    <scope>NUCLEOTIDE SEQUENCE [LARGE SCALE GENOMIC DNA]</scope>
    <source>
        <strain evidence="7 8">DSM 21798</strain>
    </source>
</reference>
<comment type="subcellular location">
    <subcellularLocation>
        <location evidence="1">Periplasm</location>
    </subcellularLocation>
</comment>
<dbReference type="AlphaFoldDB" id="A0A2A9DVV0"/>
<dbReference type="PANTHER" id="PTHR30024">
    <property type="entry name" value="ALIPHATIC SULFONATES-BINDING PROTEIN-RELATED"/>
    <property type="match status" value="1"/>
</dbReference>
<gene>
    <name evidence="7" type="ORF">ATJ78_0990</name>
</gene>
<dbReference type="EMBL" id="PDJE01000001">
    <property type="protein sequence ID" value="PFG30070.1"/>
    <property type="molecule type" value="Genomic_DNA"/>
</dbReference>
<accession>A0A2A9DVV0</accession>
<comment type="caution">
    <text evidence="7">The sequence shown here is derived from an EMBL/GenBank/DDBJ whole genome shotgun (WGS) entry which is preliminary data.</text>
</comment>
<proteinExistence type="inferred from homology"/>
<dbReference type="Proteomes" id="UP000221369">
    <property type="component" value="Unassembled WGS sequence"/>
</dbReference>
<dbReference type="NCBIfam" id="TIGR01728">
    <property type="entry name" value="SsuA_fam"/>
    <property type="match status" value="1"/>
</dbReference>
<evidence type="ECO:0000259" key="6">
    <source>
        <dbReference type="Pfam" id="PF09084"/>
    </source>
</evidence>
<dbReference type="GO" id="GO:0042626">
    <property type="term" value="F:ATPase-coupled transmembrane transporter activity"/>
    <property type="evidence" value="ECO:0007669"/>
    <property type="project" value="InterPro"/>
</dbReference>
<evidence type="ECO:0000256" key="1">
    <source>
        <dbReference type="ARBA" id="ARBA00004418"/>
    </source>
</evidence>
<dbReference type="PANTHER" id="PTHR30024:SF47">
    <property type="entry name" value="TAURINE-BINDING PERIPLASMIC PROTEIN"/>
    <property type="match status" value="1"/>
</dbReference>
<evidence type="ECO:0000256" key="2">
    <source>
        <dbReference type="ARBA" id="ARBA00010742"/>
    </source>
</evidence>
<evidence type="ECO:0000256" key="5">
    <source>
        <dbReference type="SAM" id="SignalP"/>
    </source>
</evidence>
<name>A0A2A9DVV0_9MICO</name>
<evidence type="ECO:0000256" key="3">
    <source>
        <dbReference type="ARBA" id="ARBA00022448"/>
    </source>
</evidence>
<feature type="chain" id="PRO_5012337538" evidence="5">
    <location>
        <begin position="29"/>
        <end position="336"/>
    </location>
</feature>
<feature type="domain" description="SsuA/THI5-like" evidence="6">
    <location>
        <begin position="57"/>
        <end position="258"/>
    </location>
</feature>
<protein>
    <submittedName>
        <fullName evidence="7">NitT/TauT family transport system substrate-binding protein</fullName>
    </submittedName>
</protein>
<dbReference type="Pfam" id="PF09084">
    <property type="entry name" value="NMT1"/>
    <property type="match status" value="1"/>
</dbReference>
<evidence type="ECO:0000313" key="8">
    <source>
        <dbReference type="Proteomes" id="UP000221369"/>
    </source>
</evidence>
<evidence type="ECO:0000256" key="4">
    <source>
        <dbReference type="ARBA" id="ARBA00022729"/>
    </source>
</evidence>
<dbReference type="RefSeq" id="WP_098406576.1">
    <property type="nucleotide sequence ID" value="NZ_PDJE01000001.1"/>
</dbReference>